<evidence type="ECO:0000256" key="4">
    <source>
        <dbReference type="ARBA" id="ARBA00022475"/>
    </source>
</evidence>
<dbReference type="CDD" id="cd00082">
    <property type="entry name" value="HisKA"/>
    <property type="match status" value="1"/>
</dbReference>
<keyword evidence="5" id="KW-0597">Phosphoprotein</keyword>
<accession>A0A9W6CZV4</accession>
<keyword evidence="12" id="KW-0902">Two-component regulatory system</keyword>
<dbReference type="GO" id="GO:0005886">
    <property type="term" value="C:plasma membrane"/>
    <property type="evidence" value="ECO:0007669"/>
    <property type="project" value="UniProtKB-SubCell"/>
</dbReference>
<dbReference type="RefSeq" id="WP_281792257.1">
    <property type="nucleotide sequence ID" value="NZ_BSDR01000001.1"/>
</dbReference>
<keyword evidence="8" id="KW-0547">Nucleotide-binding</keyword>
<evidence type="ECO:0000259" key="15">
    <source>
        <dbReference type="PROSITE" id="PS50109"/>
    </source>
</evidence>
<dbReference type="Gene3D" id="3.30.565.10">
    <property type="entry name" value="Histidine kinase-like ATPase, C-terminal domain"/>
    <property type="match status" value="1"/>
</dbReference>
<feature type="transmembrane region" description="Helical" evidence="14">
    <location>
        <begin position="9"/>
        <end position="34"/>
    </location>
</feature>
<dbReference type="PANTHER" id="PTHR43065:SF46">
    <property type="entry name" value="C4-DICARBOXYLATE TRANSPORT SENSOR PROTEIN DCTB"/>
    <property type="match status" value="1"/>
</dbReference>
<evidence type="ECO:0000256" key="7">
    <source>
        <dbReference type="ARBA" id="ARBA00022692"/>
    </source>
</evidence>
<dbReference type="SUPFAM" id="SSF55874">
    <property type="entry name" value="ATPase domain of HSP90 chaperone/DNA topoisomerase II/histidine kinase"/>
    <property type="match status" value="1"/>
</dbReference>
<dbReference type="InterPro" id="IPR033479">
    <property type="entry name" value="dCache_1"/>
</dbReference>
<dbReference type="AlphaFoldDB" id="A0A9W6CZV4"/>
<dbReference type="Pfam" id="PF02518">
    <property type="entry name" value="HATPase_c"/>
    <property type="match status" value="1"/>
</dbReference>
<dbReference type="GO" id="GO:0000155">
    <property type="term" value="F:phosphorelay sensor kinase activity"/>
    <property type="evidence" value="ECO:0007669"/>
    <property type="project" value="InterPro"/>
</dbReference>
<dbReference type="Proteomes" id="UP001144372">
    <property type="component" value="Unassembled WGS sequence"/>
</dbReference>
<reference evidence="16" key="1">
    <citation type="submission" date="2022-12" db="EMBL/GenBank/DDBJ databases">
        <title>Reference genome sequencing for broad-spectrum identification of bacterial and archaeal isolates by mass spectrometry.</title>
        <authorList>
            <person name="Sekiguchi Y."/>
            <person name="Tourlousse D.M."/>
        </authorList>
    </citation>
    <scope>NUCLEOTIDE SEQUENCE</scope>
    <source>
        <strain evidence="16">ASRB1</strain>
    </source>
</reference>
<keyword evidence="13 14" id="KW-0472">Membrane</keyword>
<evidence type="ECO:0000256" key="6">
    <source>
        <dbReference type="ARBA" id="ARBA00022679"/>
    </source>
</evidence>
<keyword evidence="7 14" id="KW-0812">Transmembrane</keyword>
<evidence type="ECO:0000256" key="1">
    <source>
        <dbReference type="ARBA" id="ARBA00000085"/>
    </source>
</evidence>
<keyword evidence="4" id="KW-1003">Cell membrane</keyword>
<dbReference type="SMART" id="SM00388">
    <property type="entry name" value="HisKA"/>
    <property type="match status" value="1"/>
</dbReference>
<feature type="transmembrane region" description="Helical" evidence="14">
    <location>
        <begin position="274"/>
        <end position="295"/>
    </location>
</feature>
<gene>
    <name evidence="16" type="ORF">DAMNIGENAA_06730</name>
</gene>
<dbReference type="InterPro" id="IPR004358">
    <property type="entry name" value="Sig_transdc_His_kin-like_C"/>
</dbReference>
<dbReference type="PANTHER" id="PTHR43065">
    <property type="entry name" value="SENSOR HISTIDINE KINASE"/>
    <property type="match status" value="1"/>
</dbReference>
<evidence type="ECO:0000256" key="9">
    <source>
        <dbReference type="ARBA" id="ARBA00022777"/>
    </source>
</evidence>
<dbReference type="InterPro" id="IPR036890">
    <property type="entry name" value="HATPase_C_sf"/>
</dbReference>
<keyword evidence="10" id="KW-0067">ATP-binding</keyword>
<evidence type="ECO:0000256" key="11">
    <source>
        <dbReference type="ARBA" id="ARBA00022989"/>
    </source>
</evidence>
<comment type="subcellular location">
    <subcellularLocation>
        <location evidence="2">Cell membrane</location>
        <topology evidence="2">Multi-pass membrane protein</topology>
    </subcellularLocation>
</comment>
<comment type="catalytic activity">
    <reaction evidence="1">
        <text>ATP + protein L-histidine = ADP + protein N-phospho-L-histidine.</text>
        <dbReference type="EC" id="2.7.13.3"/>
    </reaction>
</comment>
<dbReference type="Pfam" id="PF02743">
    <property type="entry name" value="dCache_1"/>
    <property type="match status" value="1"/>
</dbReference>
<protein>
    <recommendedName>
        <fullName evidence="3">histidine kinase</fullName>
        <ecNumber evidence="3">2.7.13.3</ecNumber>
    </recommendedName>
</protein>
<dbReference type="InterPro" id="IPR003594">
    <property type="entry name" value="HATPase_dom"/>
</dbReference>
<evidence type="ECO:0000256" key="14">
    <source>
        <dbReference type="SAM" id="Phobius"/>
    </source>
</evidence>
<evidence type="ECO:0000256" key="3">
    <source>
        <dbReference type="ARBA" id="ARBA00012438"/>
    </source>
</evidence>
<proteinExistence type="predicted"/>
<evidence type="ECO:0000256" key="12">
    <source>
        <dbReference type="ARBA" id="ARBA00023012"/>
    </source>
</evidence>
<name>A0A9W6CZV4_9BACT</name>
<keyword evidence="9 16" id="KW-0418">Kinase</keyword>
<evidence type="ECO:0000256" key="13">
    <source>
        <dbReference type="ARBA" id="ARBA00023136"/>
    </source>
</evidence>
<dbReference type="InterPro" id="IPR005467">
    <property type="entry name" value="His_kinase_dom"/>
</dbReference>
<dbReference type="Gene3D" id="1.10.287.130">
    <property type="match status" value="1"/>
</dbReference>
<keyword evidence="17" id="KW-1185">Reference proteome</keyword>
<dbReference type="SUPFAM" id="SSF47384">
    <property type="entry name" value="Homodimeric domain of signal transducing histidine kinase"/>
    <property type="match status" value="1"/>
</dbReference>
<keyword evidence="6" id="KW-0808">Transferase</keyword>
<dbReference type="GO" id="GO:0005524">
    <property type="term" value="F:ATP binding"/>
    <property type="evidence" value="ECO:0007669"/>
    <property type="project" value="UniProtKB-KW"/>
</dbReference>
<keyword evidence="11 14" id="KW-1133">Transmembrane helix</keyword>
<dbReference type="PROSITE" id="PS50109">
    <property type="entry name" value="HIS_KIN"/>
    <property type="match status" value="1"/>
</dbReference>
<dbReference type="EC" id="2.7.13.3" evidence="3"/>
<dbReference type="EMBL" id="BSDR01000001">
    <property type="protein sequence ID" value="GLI33240.1"/>
    <property type="molecule type" value="Genomic_DNA"/>
</dbReference>
<sequence>MEEKGYRKLYLKIVLTTLGFSLIPLLALGLSMYYQFSVSYTAKIMENLRTLAENRRAAIDLFFDERVSQLNSLAYTHTFDQLTNEEYLNKVFTLMQMRSRSFVDIGIIDRNGTHVAYVGPYELRGLNYKNEAWFHETMLRGVYISDVFTGFRKLPHFIIAVMRREGDRTWILRATIDTDIFDSMVKAAQVGKKGDAYVLNGDNILQTKPRFSGDLLSKVDFFDLPKFAGTHVEDMQINGDKALFATTWLKNKEWLLIIKEDPREELLPLEHARFLVLGMGAAGLVLIIIGTLFVARSMIAQLVERDREKAILDSNLVQSSKMAALGKLAAGIAHEVNNPLAVIKEKVGWIRDLLDEEDISKSENFSEFEDAVRKIDFHVDRAKKVTHRLLGFARRMEPVQENVDVNKLLDGTIDFLRNEAHYRNIEIQTAYSENLPETVSDSAQLQQVFLNILNNGIDAVGKDGVISVKTSFNSRDREMAISITDNGPGIPNDVLNKIFDPFFTTKELGMGTGLGLSISYSIMEKLGGRILVASEVGKGTTFTIYLPIVRHEKV</sequence>
<evidence type="ECO:0000256" key="5">
    <source>
        <dbReference type="ARBA" id="ARBA00022553"/>
    </source>
</evidence>
<dbReference type="InterPro" id="IPR036097">
    <property type="entry name" value="HisK_dim/P_sf"/>
</dbReference>
<dbReference type="Gene3D" id="3.30.450.20">
    <property type="entry name" value="PAS domain"/>
    <property type="match status" value="1"/>
</dbReference>
<dbReference type="InterPro" id="IPR003661">
    <property type="entry name" value="HisK_dim/P_dom"/>
</dbReference>
<feature type="domain" description="Histidine kinase" evidence="15">
    <location>
        <begin position="331"/>
        <end position="550"/>
    </location>
</feature>
<evidence type="ECO:0000256" key="8">
    <source>
        <dbReference type="ARBA" id="ARBA00022741"/>
    </source>
</evidence>
<evidence type="ECO:0000313" key="17">
    <source>
        <dbReference type="Proteomes" id="UP001144372"/>
    </source>
</evidence>
<evidence type="ECO:0000256" key="10">
    <source>
        <dbReference type="ARBA" id="ARBA00022840"/>
    </source>
</evidence>
<dbReference type="SMART" id="SM00387">
    <property type="entry name" value="HATPase_c"/>
    <property type="match status" value="1"/>
</dbReference>
<dbReference type="PRINTS" id="PR00344">
    <property type="entry name" value="BCTRLSENSOR"/>
</dbReference>
<comment type="caution">
    <text evidence="16">The sequence shown here is derived from an EMBL/GenBank/DDBJ whole genome shotgun (WGS) entry which is preliminary data.</text>
</comment>
<organism evidence="16 17">
    <name type="scientific">Desulforhabdus amnigena</name>
    <dbReference type="NCBI Taxonomy" id="40218"/>
    <lineage>
        <taxon>Bacteria</taxon>
        <taxon>Pseudomonadati</taxon>
        <taxon>Thermodesulfobacteriota</taxon>
        <taxon>Syntrophobacteria</taxon>
        <taxon>Syntrophobacterales</taxon>
        <taxon>Syntrophobacteraceae</taxon>
        <taxon>Desulforhabdus</taxon>
    </lineage>
</organism>
<evidence type="ECO:0000256" key="2">
    <source>
        <dbReference type="ARBA" id="ARBA00004651"/>
    </source>
</evidence>
<evidence type="ECO:0000313" key="16">
    <source>
        <dbReference type="EMBL" id="GLI33240.1"/>
    </source>
</evidence>